<dbReference type="SUPFAM" id="SSF52540">
    <property type="entry name" value="P-loop containing nucleoside triphosphate hydrolases"/>
    <property type="match status" value="1"/>
</dbReference>
<evidence type="ECO:0000313" key="4">
    <source>
        <dbReference type="EMBL" id="KAF6024120.1"/>
    </source>
</evidence>
<dbReference type="InterPro" id="IPR057373">
    <property type="entry name" value="ZNFX1"/>
</dbReference>
<dbReference type="GO" id="GO:0004386">
    <property type="term" value="F:helicase activity"/>
    <property type="evidence" value="ECO:0007669"/>
    <property type="project" value="InterPro"/>
</dbReference>
<dbReference type="GO" id="GO:0031048">
    <property type="term" value="P:regulatory ncRNA-mediated heterochromatin formation"/>
    <property type="evidence" value="ECO:0007669"/>
    <property type="project" value="TreeGrafter"/>
</dbReference>
<dbReference type="PANTHER" id="PTHR10887">
    <property type="entry name" value="DNA2/NAM7 HELICASE FAMILY"/>
    <property type="match status" value="1"/>
</dbReference>
<reference evidence="4" key="1">
    <citation type="submission" date="2020-06" db="EMBL/GenBank/DDBJ databases">
        <title>Draft genome of Bugula neritina, a colonial animal packing powerful symbionts and potential medicines.</title>
        <authorList>
            <person name="Rayko M."/>
        </authorList>
    </citation>
    <scope>NUCLEOTIDE SEQUENCE [LARGE SCALE GENOMIC DNA]</scope>
    <source>
        <strain evidence="4">Kwan_BN1</strain>
    </source>
</reference>
<evidence type="ECO:0000313" key="5">
    <source>
        <dbReference type="Proteomes" id="UP000593567"/>
    </source>
</evidence>
<dbReference type="AlphaFoldDB" id="A0A7J7JD60"/>
<sequence>MDPSTRKILSSSLKIVKGTFPSKSNHYADVQSKYDLVIQDVHQCQKLELEQSGQQGRVCVKERPSEDFRSISVAPTLKDLDPVFIVRLRKNKAKGGYKDQDDYLDTQFRLLREDFISTVREGVRDVKKNLHKAKSGKFRGDNCRVYTEFEIKGEELTWDGRFCVVRLPVHQPAFKNSRWLKSRRLIYGSLLCLSTGNFTASTTVFATVAQREEKRQFDQSKQFSRPHSNNNQSQNQRSSYQRSNQFPGSLHEETIKIKILPESQAIYNSLDNKRGPFIVIESTSYYESYQHVLRGLQNFDPGTLPFQNYIVSCSTEVASPMYLEPGIAYKLPITEGNYTFPVPLQDFDEWPTAEEMEFNQSQYEAYKTALTKEFVVIQGPPGTGKTYVGLRIMHTFLENLFDKMPSRRLLMLQNDFMENIEMSDEEENILPKQLETPILVVCYTNHALDQFLEGILKFHHSHNRSEGDRQLQEFQKECQQPKPVAKHSQRENPYSQSYEYNDRATQG</sequence>
<feature type="domain" description="DNA2/NAM7 helicase helicase" evidence="2">
    <location>
        <begin position="358"/>
        <end position="464"/>
    </location>
</feature>
<accession>A0A7J7JD60</accession>
<dbReference type="InterPro" id="IPR041677">
    <property type="entry name" value="DNA2/NAM7_AAA_11"/>
</dbReference>
<dbReference type="Pfam" id="PF13086">
    <property type="entry name" value="AAA_11"/>
    <property type="match status" value="1"/>
</dbReference>
<proteinExistence type="predicted"/>
<dbReference type="Pfam" id="PF25396">
    <property type="entry name" value="ZNFX1"/>
    <property type="match status" value="1"/>
</dbReference>
<comment type="caution">
    <text evidence="4">The sequence shown here is derived from an EMBL/GenBank/DDBJ whole genome shotgun (WGS) entry which is preliminary data.</text>
</comment>
<feature type="compositionally biased region" description="Polar residues" evidence="1">
    <location>
        <begin position="491"/>
        <end position="507"/>
    </location>
</feature>
<dbReference type="PANTHER" id="PTHR10887:SF341">
    <property type="entry name" value="NFX1-TYPE ZINC FINGER-CONTAINING PROTEIN 1"/>
    <property type="match status" value="1"/>
</dbReference>
<keyword evidence="5" id="KW-1185">Reference proteome</keyword>
<dbReference type="Gene3D" id="3.40.50.300">
    <property type="entry name" value="P-loop containing nucleotide triphosphate hydrolases"/>
    <property type="match status" value="1"/>
</dbReference>
<evidence type="ECO:0000256" key="1">
    <source>
        <dbReference type="SAM" id="MobiDB-lite"/>
    </source>
</evidence>
<feature type="region of interest" description="Disordered" evidence="1">
    <location>
        <begin position="216"/>
        <end position="247"/>
    </location>
</feature>
<evidence type="ECO:0008006" key="6">
    <source>
        <dbReference type="Google" id="ProtNLM"/>
    </source>
</evidence>
<feature type="compositionally biased region" description="Basic and acidic residues" evidence="1">
    <location>
        <begin position="466"/>
        <end position="476"/>
    </location>
</feature>
<feature type="domain" description="ZNFX1" evidence="3">
    <location>
        <begin position="139"/>
        <end position="219"/>
    </location>
</feature>
<gene>
    <name evidence="4" type="ORF">EB796_017570</name>
</gene>
<organism evidence="4 5">
    <name type="scientific">Bugula neritina</name>
    <name type="common">Brown bryozoan</name>
    <name type="synonym">Sertularia neritina</name>
    <dbReference type="NCBI Taxonomy" id="10212"/>
    <lineage>
        <taxon>Eukaryota</taxon>
        <taxon>Metazoa</taxon>
        <taxon>Spiralia</taxon>
        <taxon>Lophotrochozoa</taxon>
        <taxon>Bryozoa</taxon>
        <taxon>Gymnolaemata</taxon>
        <taxon>Cheilostomatida</taxon>
        <taxon>Flustrina</taxon>
        <taxon>Buguloidea</taxon>
        <taxon>Bugulidae</taxon>
        <taxon>Bugula</taxon>
    </lineage>
</organism>
<name>A0A7J7JD60_BUGNE</name>
<dbReference type="EMBL" id="VXIV02002615">
    <property type="protein sequence ID" value="KAF6024120.1"/>
    <property type="molecule type" value="Genomic_DNA"/>
</dbReference>
<dbReference type="OrthoDB" id="2423195at2759"/>
<evidence type="ECO:0000259" key="2">
    <source>
        <dbReference type="Pfam" id="PF13086"/>
    </source>
</evidence>
<feature type="compositionally biased region" description="Low complexity" evidence="1">
    <location>
        <begin position="228"/>
        <end position="245"/>
    </location>
</feature>
<dbReference type="InterPro" id="IPR045055">
    <property type="entry name" value="DNA2/NAM7-like"/>
</dbReference>
<dbReference type="Proteomes" id="UP000593567">
    <property type="component" value="Unassembled WGS sequence"/>
</dbReference>
<protein>
    <recommendedName>
        <fullName evidence="6">DNA2/NAM7 helicase helicase domain-containing protein</fullName>
    </recommendedName>
</protein>
<feature type="region of interest" description="Disordered" evidence="1">
    <location>
        <begin position="466"/>
        <end position="507"/>
    </location>
</feature>
<evidence type="ECO:0000259" key="3">
    <source>
        <dbReference type="Pfam" id="PF25396"/>
    </source>
</evidence>
<dbReference type="InterPro" id="IPR027417">
    <property type="entry name" value="P-loop_NTPase"/>
</dbReference>
<dbReference type="GO" id="GO:0031380">
    <property type="term" value="C:nuclear RNA-directed RNA polymerase complex"/>
    <property type="evidence" value="ECO:0007669"/>
    <property type="project" value="TreeGrafter"/>
</dbReference>